<feature type="region of interest" description="Disordered" evidence="1">
    <location>
        <begin position="129"/>
        <end position="358"/>
    </location>
</feature>
<feature type="transmembrane region" description="Helical" evidence="2">
    <location>
        <begin position="48"/>
        <end position="69"/>
    </location>
</feature>
<comment type="caution">
    <text evidence="3">The sequence shown here is derived from an EMBL/GenBank/DDBJ whole genome shotgun (WGS) entry which is preliminary data.</text>
</comment>
<feature type="region of interest" description="Disordered" evidence="1">
    <location>
        <begin position="781"/>
        <end position="843"/>
    </location>
</feature>
<keyword evidence="2" id="KW-0812">Transmembrane</keyword>
<gene>
    <name evidence="3" type="ORF">FK268_17475</name>
</gene>
<sequence>MQRPNPSGEAGQRPQLLQQRLQGAFLTIIGLAGLVGGVLFSIEAPRFTPVPVVFLTFWLVMVIVGRILFTGLNKLREAGVGAPAPQQVRAAAAVAGIVVAVGMMGFAATTTGSGVAAAAPCPGGGPATCGPTGPELTFAPPTGQATAPGQQPGQQGGQDQQGIATSPAKGGDNGPGIQAQTPEFGTPGQQAPNIPGNEQPGQGGQQQPAQGQQTGQQNPVRTTAPGRPDQTGQQQTSQATQSGQPSQSTVTVTQTQSQCPAPGAAGSGGAPGGGNGGPGAPGTEGGSGPDNGGESKDGAPSWSYLVAEATGVMAGRKRGGTTGGAGSPLAGPATPSPTTSDVQPSQPLSGLVSQRSDGYQEWTTADGRQTLILEEGAGSPSKYRFQLPVPQGGRASVNPDGSVSITDSAGRVVNTVNKPWAYDMAGRDVPTYFTLDGNELIQHINRPVGDDLPILADPSYTNPPDPAGGVGAWIPAGEGIYEPDGTLRGWANFQGWATKIDPRYGYGVPVSPDLRSGGVLKFDGHGYSPSQGTEIYSDAKLGYANALRAALDRMSANGGDYPIAPGSKSGGSINKLINSILQQQEALSQNGVDTTQDGPIQHIIITSEEDVPDLIRQFFKDHKYLDEEQLDPVRIMHAPDFTEEFPDYTPNPPNEAVEGAVSEGAQVATEAATQATSEAGETGAQAASTAASSAADTAASGTGSAVSTGTQAATEAAETATQAGTQATSQAASTGASEATEAPAAASQATEAAAATADPNTLEGVNAIRAANGMPALTAEEFTPPSQAGINGTGQSLQGIPMSEMPSAPTSADGTPDWGKADWSKVPQAQRPFDPEEPFKYMPPNEAADVIGAANRGRANLMRLGIAEASAEEAAEGEEAE</sequence>
<feature type="region of interest" description="Disordered" evidence="1">
    <location>
        <begin position="642"/>
        <end position="758"/>
    </location>
</feature>
<proteinExistence type="predicted"/>
<feature type="compositionally biased region" description="Low complexity" evidence="1">
    <location>
        <begin position="230"/>
        <end position="264"/>
    </location>
</feature>
<feature type="compositionally biased region" description="Low complexity" evidence="1">
    <location>
        <begin position="129"/>
        <end position="165"/>
    </location>
</feature>
<dbReference type="Proteomes" id="UP000319792">
    <property type="component" value="Unassembled WGS sequence"/>
</dbReference>
<evidence type="ECO:0000256" key="2">
    <source>
        <dbReference type="SAM" id="Phobius"/>
    </source>
</evidence>
<feature type="compositionally biased region" description="Low complexity" evidence="1">
    <location>
        <begin position="663"/>
        <end position="757"/>
    </location>
</feature>
<feature type="transmembrane region" description="Helical" evidence="2">
    <location>
        <begin position="90"/>
        <end position="108"/>
    </location>
</feature>
<protein>
    <submittedName>
        <fullName evidence="3">Uncharacterized protein</fullName>
    </submittedName>
</protein>
<feature type="compositionally biased region" description="Polar residues" evidence="1">
    <location>
        <begin position="178"/>
        <end position="191"/>
    </location>
</feature>
<reference evidence="3 4" key="2">
    <citation type="submission" date="2019-08" db="EMBL/GenBank/DDBJ databases">
        <title>Tsukamurella conjunctivitidis sp. nov., Tsukamurella assacharolytica sp. nov. and Tsukamurella sputae sp. nov. isolated from patients with conjunctivitis, bacteraemia (lymphoma) and respiratory infection (sputum) in Hong Kong.</title>
        <authorList>
            <person name="Fok K.M.N."/>
            <person name="Fong J.Y.H."/>
        </authorList>
    </citation>
    <scope>NUCLEOTIDE SEQUENCE [LARGE SCALE GENOMIC DNA]</scope>
    <source>
        <strain evidence="3 4">HKU70</strain>
    </source>
</reference>
<evidence type="ECO:0000313" key="3">
    <source>
        <dbReference type="EMBL" id="TWS22799.1"/>
    </source>
</evidence>
<keyword evidence="2" id="KW-0472">Membrane</keyword>
<feature type="compositionally biased region" description="Polar residues" evidence="1">
    <location>
        <begin position="784"/>
        <end position="798"/>
    </location>
</feature>
<reference evidence="3 4" key="1">
    <citation type="submission" date="2019-06" db="EMBL/GenBank/DDBJ databases">
        <authorList>
            <person name="Teng J.L.L."/>
            <person name="Lee H.H."/>
            <person name="Lau S.K.P."/>
            <person name="Woo P.C.Y."/>
        </authorList>
    </citation>
    <scope>NUCLEOTIDE SEQUENCE [LARGE SCALE GENOMIC DNA]</scope>
    <source>
        <strain evidence="3 4">HKU70</strain>
    </source>
</reference>
<feature type="transmembrane region" description="Helical" evidence="2">
    <location>
        <begin position="21"/>
        <end position="42"/>
    </location>
</feature>
<dbReference type="RefSeq" id="WP_146436377.1">
    <property type="nucleotide sequence ID" value="NZ_VIGV01000006.1"/>
</dbReference>
<feature type="compositionally biased region" description="Polar residues" evidence="1">
    <location>
        <begin position="341"/>
        <end position="358"/>
    </location>
</feature>
<accession>A0A5C5RIE0</accession>
<keyword evidence="4" id="KW-1185">Reference proteome</keyword>
<dbReference type="AlphaFoldDB" id="A0A5C5RIE0"/>
<evidence type="ECO:0000256" key="1">
    <source>
        <dbReference type="SAM" id="MobiDB-lite"/>
    </source>
</evidence>
<feature type="compositionally biased region" description="Low complexity" evidence="1">
    <location>
        <begin position="192"/>
        <end position="219"/>
    </location>
</feature>
<feature type="compositionally biased region" description="Low complexity" evidence="1">
    <location>
        <begin position="327"/>
        <end position="340"/>
    </location>
</feature>
<dbReference type="OrthoDB" id="4412570at2"/>
<evidence type="ECO:0000313" key="4">
    <source>
        <dbReference type="Proteomes" id="UP000319792"/>
    </source>
</evidence>
<feature type="compositionally biased region" description="Gly residues" evidence="1">
    <location>
        <begin position="265"/>
        <end position="291"/>
    </location>
</feature>
<organism evidence="3 4">
    <name type="scientific">Tsukamurella sputi</name>
    <dbReference type="NCBI Taxonomy" id="2591848"/>
    <lineage>
        <taxon>Bacteria</taxon>
        <taxon>Bacillati</taxon>
        <taxon>Actinomycetota</taxon>
        <taxon>Actinomycetes</taxon>
        <taxon>Mycobacteriales</taxon>
        <taxon>Tsukamurellaceae</taxon>
        <taxon>Tsukamurella</taxon>
    </lineage>
</organism>
<name>A0A5C5RIE0_9ACTN</name>
<dbReference type="EMBL" id="VIGV01000006">
    <property type="protein sequence ID" value="TWS22799.1"/>
    <property type="molecule type" value="Genomic_DNA"/>
</dbReference>
<keyword evidence="2" id="KW-1133">Transmembrane helix</keyword>